<gene>
    <name evidence="2" type="ORF">CryarDRAFT_1037</name>
</gene>
<dbReference type="RefSeq" id="WP_051569768.1">
    <property type="nucleotide sequence ID" value="NZ_KK073874.1"/>
</dbReference>
<dbReference type="Proteomes" id="UP000021053">
    <property type="component" value="Unassembled WGS sequence"/>
</dbReference>
<dbReference type="HOGENOM" id="CLU_1515437_0_0_11"/>
<accession>A0A010ZRY8</accession>
<reference evidence="2 3" key="1">
    <citation type="submission" date="2013-07" db="EMBL/GenBank/DDBJ databases">
        <authorList>
            <consortium name="DOE Joint Genome Institute"/>
            <person name="Eisen J."/>
            <person name="Huntemann M."/>
            <person name="Han J."/>
            <person name="Chen A."/>
            <person name="Kyrpides N."/>
            <person name="Mavromatis K."/>
            <person name="Markowitz V."/>
            <person name="Palaniappan K."/>
            <person name="Ivanova N."/>
            <person name="Schaumberg A."/>
            <person name="Pati A."/>
            <person name="Liolios K."/>
            <person name="Nordberg H.P."/>
            <person name="Cantor M.N."/>
            <person name="Hua S.X."/>
            <person name="Woyke T."/>
        </authorList>
    </citation>
    <scope>NUCLEOTIDE SEQUENCE [LARGE SCALE GENOMIC DNA]</scope>
    <source>
        <strain evidence="2 3">DSM 44712</strain>
    </source>
</reference>
<name>A0A010ZRY8_9ACTN</name>
<protein>
    <submittedName>
        <fullName evidence="2">Uncharacterized protein</fullName>
    </submittedName>
</protein>
<proteinExistence type="predicted"/>
<comment type="caution">
    <text evidence="2">The sequence shown here is derived from an EMBL/GenBank/DDBJ whole genome shotgun (WGS) entry which is preliminary data.</text>
</comment>
<feature type="chain" id="PRO_5001459167" evidence="1">
    <location>
        <begin position="31"/>
        <end position="177"/>
    </location>
</feature>
<keyword evidence="3" id="KW-1185">Reference proteome</keyword>
<organism evidence="2 3">
    <name type="scientific">Cryptosporangium arvum DSM 44712</name>
    <dbReference type="NCBI Taxonomy" id="927661"/>
    <lineage>
        <taxon>Bacteria</taxon>
        <taxon>Bacillati</taxon>
        <taxon>Actinomycetota</taxon>
        <taxon>Actinomycetes</taxon>
        <taxon>Cryptosporangiales</taxon>
        <taxon>Cryptosporangiaceae</taxon>
        <taxon>Cryptosporangium</taxon>
    </lineage>
</organism>
<feature type="signal peptide" evidence="1">
    <location>
        <begin position="1"/>
        <end position="30"/>
    </location>
</feature>
<dbReference type="PATRIC" id="fig|927661.3.peg.1018"/>
<dbReference type="OrthoDB" id="4327173at2"/>
<dbReference type="AlphaFoldDB" id="A0A010ZRY8"/>
<dbReference type="EMBL" id="JFBT01000001">
    <property type="protein sequence ID" value="EXG79982.1"/>
    <property type="molecule type" value="Genomic_DNA"/>
</dbReference>
<sequence length="177" mass="17309">MSALVKRLAAAGSLIAAGAALVLVPSPAYADTVTVNYSCEIPLSGTQTGDVEVTITAPATATVGETVDVTVTTGPIPILPPIDLDAGSVTPSGEVTVSGAQTGAVAVTGTPNPEPYPANQPVQLTALTGQLTLTTAGEVQLSPGAVNATATTIFGTFTIPCVPTATPTPVAAVISVS</sequence>
<keyword evidence="1" id="KW-0732">Signal</keyword>
<evidence type="ECO:0000256" key="1">
    <source>
        <dbReference type="SAM" id="SignalP"/>
    </source>
</evidence>
<evidence type="ECO:0000313" key="3">
    <source>
        <dbReference type="Proteomes" id="UP000021053"/>
    </source>
</evidence>
<evidence type="ECO:0000313" key="2">
    <source>
        <dbReference type="EMBL" id="EXG79982.1"/>
    </source>
</evidence>